<dbReference type="InterPro" id="IPR000847">
    <property type="entry name" value="LysR_HTH_N"/>
</dbReference>
<accession>A0ABW0HTL3</accession>
<dbReference type="EMBL" id="JBHSMI010000023">
    <property type="protein sequence ID" value="MFC5403561.1"/>
    <property type="molecule type" value="Genomic_DNA"/>
</dbReference>
<dbReference type="InterPro" id="IPR036390">
    <property type="entry name" value="WH_DNA-bd_sf"/>
</dbReference>
<evidence type="ECO:0000256" key="1">
    <source>
        <dbReference type="ARBA" id="ARBA00009437"/>
    </source>
</evidence>
<dbReference type="Gene3D" id="3.40.190.290">
    <property type="match status" value="1"/>
</dbReference>
<evidence type="ECO:0000256" key="4">
    <source>
        <dbReference type="ARBA" id="ARBA00023163"/>
    </source>
</evidence>
<dbReference type="PANTHER" id="PTHR30126">
    <property type="entry name" value="HTH-TYPE TRANSCRIPTIONAL REGULATOR"/>
    <property type="match status" value="1"/>
</dbReference>
<name>A0ABW0HTL3_9BACL</name>
<keyword evidence="3" id="KW-0238">DNA-binding</keyword>
<keyword evidence="2" id="KW-0805">Transcription regulation</keyword>
<gene>
    <name evidence="6" type="ORF">ACFPOF_12535</name>
</gene>
<proteinExistence type="inferred from homology"/>
<dbReference type="SUPFAM" id="SSF46785">
    <property type="entry name" value="Winged helix' DNA-binding domain"/>
    <property type="match status" value="1"/>
</dbReference>
<evidence type="ECO:0000256" key="2">
    <source>
        <dbReference type="ARBA" id="ARBA00023015"/>
    </source>
</evidence>
<evidence type="ECO:0000259" key="5">
    <source>
        <dbReference type="PROSITE" id="PS50931"/>
    </source>
</evidence>
<sequence>MLNLHALRLFHVVAELGSVTKAAEKLNISQPAVTGQIKKLERELGLQLFAPRGRGILLTEAGQTIAAEANRLFSLEAHIEHSIARLKDGTAGVLRIAATYLPANYLLPDLVASYKNRYPEVRVEIETVGSVKATELLLRYEVDLAIVGGGRIANPRLRAKPWRKDEMWFVAHAEHRLAGKNTTLADIVSEPFASREEGSYAREQLKALCLAAHVGMPVIGLEMNGYGELLRVVAKGYGIAYLSALEAREEVERGTLQRIVASDASAENLICAYFRNEPAGANIPAKRFLELMPEEIE</sequence>
<comment type="similarity">
    <text evidence="1">Belongs to the LysR transcriptional regulatory family.</text>
</comment>
<evidence type="ECO:0000313" key="6">
    <source>
        <dbReference type="EMBL" id="MFC5403561.1"/>
    </source>
</evidence>
<dbReference type="SUPFAM" id="SSF53850">
    <property type="entry name" value="Periplasmic binding protein-like II"/>
    <property type="match status" value="1"/>
</dbReference>
<keyword evidence="7" id="KW-1185">Reference proteome</keyword>
<dbReference type="PROSITE" id="PS50931">
    <property type="entry name" value="HTH_LYSR"/>
    <property type="match status" value="1"/>
</dbReference>
<reference evidence="7" key="1">
    <citation type="journal article" date="2019" name="Int. J. Syst. Evol. Microbiol.">
        <title>The Global Catalogue of Microorganisms (GCM) 10K type strain sequencing project: providing services to taxonomists for standard genome sequencing and annotation.</title>
        <authorList>
            <consortium name="The Broad Institute Genomics Platform"/>
            <consortium name="The Broad Institute Genome Sequencing Center for Infectious Disease"/>
            <person name="Wu L."/>
            <person name="Ma J."/>
        </authorList>
    </citation>
    <scope>NUCLEOTIDE SEQUENCE [LARGE SCALE GENOMIC DNA]</scope>
    <source>
        <strain evidence="7">CGMCC 1.18575</strain>
    </source>
</reference>
<dbReference type="RefSeq" id="WP_378133019.1">
    <property type="nucleotide sequence ID" value="NZ_JBHSMI010000023.1"/>
</dbReference>
<dbReference type="Pfam" id="PF00126">
    <property type="entry name" value="HTH_1"/>
    <property type="match status" value="1"/>
</dbReference>
<dbReference type="Gene3D" id="1.10.10.10">
    <property type="entry name" value="Winged helix-like DNA-binding domain superfamily/Winged helix DNA-binding domain"/>
    <property type="match status" value="1"/>
</dbReference>
<evidence type="ECO:0000256" key="3">
    <source>
        <dbReference type="ARBA" id="ARBA00023125"/>
    </source>
</evidence>
<feature type="domain" description="HTH lysR-type" evidence="5">
    <location>
        <begin position="2"/>
        <end position="59"/>
    </location>
</feature>
<dbReference type="PANTHER" id="PTHR30126:SF40">
    <property type="entry name" value="HTH-TYPE TRANSCRIPTIONAL REGULATOR GLTR"/>
    <property type="match status" value="1"/>
</dbReference>
<keyword evidence="4" id="KW-0804">Transcription</keyword>
<protein>
    <submittedName>
        <fullName evidence="6">LysR family transcriptional regulator</fullName>
    </submittedName>
</protein>
<dbReference type="PRINTS" id="PR00039">
    <property type="entry name" value="HTHLYSR"/>
</dbReference>
<organism evidence="6 7">
    <name type="scientific">Cohnella soli</name>
    <dbReference type="NCBI Taxonomy" id="425005"/>
    <lineage>
        <taxon>Bacteria</taxon>
        <taxon>Bacillati</taxon>
        <taxon>Bacillota</taxon>
        <taxon>Bacilli</taxon>
        <taxon>Bacillales</taxon>
        <taxon>Paenibacillaceae</taxon>
        <taxon>Cohnella</taxon>
    </lineage>
</organism>
<dbReference type="Proteomes" id="UP001596113">
    <property type="component" value="Unassembled WGS sequence"/>
</dbReference>
<comment type="caution">
    <text evidence="6">The sequence shown here is derived from an EMBL/GenBank/DDBJ whole genome shotgun (WGS) entry which is preliminary data.</text>
</comment>
<dbReference type="Pfam" id="PF03466">
    <property type="entry name" value="LysR_substrate"/>
    <property type="match status" value="1"/>
</dbReference>
<evidence type="ECO:0000313" key="7">
    <source>
        <dbReference type="Proteomes" id="UP001596113"/>
    </source>
</evidence>
<dbReference type="InterPro" id="IPR005119">
    <property type="entry name" value="LysR_subst-bd"/>
</dbReference>
<dbReference type="InterPro" id="IPR036388">
    <property type="entry name" value="WH-like_DNA-bd_sf"/>
</dbReference>